<dbReference type="FunFam" id="3.40.50.20:FF:000010">
    <property type="entry name" value="Propionyl-CoA carboxylase subunit alpha"/>
    <property type="match status" value="1"/>
</dbReference>
<accession>A0A2R8C7T7</accession>
<dbReference type="RefSeq" id="WP_108786894.1">
    <property type="nucleotide sequence ID" value="NZ_ONZG01000004.1"/>
</dbReference>
<dbReference type="InterPro" id="IPR004549">
    <property type="entry name" value="Acetyl_CoA_COase_biotin_COase"/>
</dbReference>
<dbReference type="PROSITE" id="PS00867">
    <property type="entry name" value="CPSASE_2"/>
    <property type="match status" value="1"/>
</dbReference>
<keyword evidence="9 18" id="KW-0547">Nucleotide-binding</keyword>
<dbReference type="Gene3D" id="3.30.1490.20">
    <property type="entry name" value="ATP-grasp fold, A domain"/>
    <property type="match status" value="1"/>
</dbReference>
<dbReference type="NCBIfam" id="TIGR00514">
    <property type="entry name" value="accC"/>
    <property type="match status" value="1"/>
</dbReference>
<keyword evidence="6 19" id="KW-0444">Lipid biosynthesis</keyword>
<dbReference type="Gene3D" id="3.30.470.20">
    <property type="entry name" value="ATP-grasp fold, B domain"/>
    <property type="match status" value="1"/>
</dbReference>
<keyword evidence="12" id="KW-0460">Magnesium</keyword>
<keyword evidence="10 19" id="KW-0276">Fatty acid metabolism</keyword>
<dbReference type="PANTHER" id="PTHR48095">
    <property type="entry name" value="PYRUVATE CARBOXYLASE SUBUNIT A"/>
    <property type="match status" value="1"/>
</dbReference>
<dbReference type="InterPro" id="IPR005481">
    <property type="entry name" value="BC-like_N"/>
</dbReference>
<dbReference type="UniPathway" id="UPA00655">
    <property type="reaction ID" value="UER00711"/>
</dbReference>
<keyword evidence="7 19" id="KW-0436">Ligase</keyword>
<dbReference type="Pfam" id="PF02785">
    <property type="entry name" value="Biotin_carb_C"/>
    <property type="match status" value="1"/>
</dbReference>
<organism evidence="22 23">
    <name type="scientific">Falsiruegeria mediterranea M17</name>
    <dbReference type="NCBI Taxonomy" id="1200281"/>
    <lineage>
        <taxon>Bacteria</taxon>
        <taxon>Pseudomonadati</taxon>
        <taxon>Pseudomonadota</taxon>
        <taxon>Alphaproteobacteria</taxon>
        <taxon>Rhodobacterales</taxon>
        <taxon>Roseobacteraceae</taxon>
        <taxon>Falsiruegeria</taxon>
    </lineage>
</organism>
<evidence type="ECO:0000259" key="21">
    <source>
        <dbReference type="PROSITE" id="PS50979"/>
    </source>
</evidence>
<dbReference type="EMBL" id="ONZG01000004">
    <property type="protein sequence ID" value="SPJ28458.1"/>
    <property type="molecule type" value="Genomic_DNA"/>
</dbReference>
<dbReference type="FunFam" id="3.30.1490.20:FF:000018">
    <property type="entry name" value="Biotin carboxylase"/>
    <property type="match status" value="1"/>
</dbReference>
<dbReference type="InterPro" id="IPR013815">
    <property type="entry name" value="ATP_grasp_subdomain_1"/>
</dbReference>
<dbReference type="SUPFAM" id="SSF51246">
    <property type="entry name" value="Rudiment single hybrid motif"/>
    <property type="match status" value="1"/>
</dbReference>
<name>A0A2R8C7T7_9RHOB</name>
<evidence type="ECO:0000256" key="12">
    <source>
        <dbReference type="ARBA" id="ARBA00022842"/>
    </source>
</evidence>
<dbReference type="NCBIfam" id="NF006367">
    <property type="entry name" value="PRK08591.1"/>
    <property type="match status" value="1"/>
</dbReference>
<dbReference type="PROSITE" id="PS50975">
    <property type="entry name" value="ATP_GRASP"/>
    <property type="match status" value="1"/>
</dbReference>
<dbReference type="Pfam" id="PF02786">
    <property type="entry name" value="CPSase_L_D2"/>
    <property type="match status" value="1"/>
</dbReference>
<dbReference type="PROSITE" id="PS50979">
    <property type="entry name" value="BC"/>
    <property type="match status" value="1"/>
</dbReference>
<evidence type="ECO:0000256" key="3">
    <source>
        <dbReference type="ARBA" id="ARBA00011750"/>
    </source>
</evidence>
<gene>
    <name evidence="22" type="primary">accC</name>
    <name evidence="22" type="ORF">TRM7615_01957</name>
</gene>
<evidence type="ECO:0000256" key="10">
    <source>
        <dbReference type="ARBA" id="ARBA00022832"/>
    </source>
</evidence>
<dbReference type="OrthoDB" id="9763189at2"/>
<dbReference type="InterPro" id="IPR051602">
    <property type="entry name" value="ACC_Biotin_Carboxylase"/>
</dbReference>
<keyword evidence="15 19" id="KW-0092">Biotin</keyword>
<dbReference type="GO" id="GO:0046872">
    <property type="term" value="F:metal ion binding"/>
    <property type="evidence" value="ECO:0007669"/>
    <property type="project" value="UniProtKB-KW"/>
</dbReference>
<keyword evidence="14 19" id="KW-0275">Fatty acid biosynthesis</keyword>
<evidence type="ECO:0000256" key="4">
    <source>
        <dbReference type="ARBA" id="ARBA00013263"/>
    </source>
</evidence>
<dbReference type="PANTHER" id="PTHR48095:SF2">
    <property type="entry name" value="BIOTIN CARBOXYLASE, CHLOROPLASTIC"/>
    <property type="match status" value="1"/>
</dbReference>
<evidence type="ECO:0000256" key="14">
    <source>
        <dbReference type="ARBA" id="ARBA00023160"/>
    </source>
</evidence>
<evidence type="ECO:0000256" key="9">
    <source>
        <dbReference type="ARBA" id="ARBA00022741"/>
    </source>
</evidence>
<keyword evidence="13 19" id="KW-0443">Lipid metabolism</keyword>
<evidence type="ECO:0000256" key="8">
    <source>
        <dbReference type="ARBA" id="ARBA00022723"/>
    </source>
</evidence>
<dbReference type="SUPFAM" id="SSF52440">
    <property type="entry name" value="PreATP-grasp domain"/>
    <property type="match status" value="1"/>
</dbReference>
<evidence type="ECO:0000256" key="13">
    <source>
        <dbReference type="ARBA" id="ARBA00023098"/>
    </source>
</evidence>
<evidence type="ECO:0000256" key="17">
    <source>
        <dbReference type="ARBA" id="ARBA00048600"/>
    </source>
</evidence>
<dbReference type="SMART" id="SM00878">
    <property type="entry name" value="Biotin_carb_C"/>
    <property type="match status" value="1"/>
</dbReference>
<dbReference type="Gene3D" id="3.40.50.20">
    <property type="match status" value="1"/>
</dbReference>
<dbReference type="InterPro" id="IPR016185">
    <property type="entry name" value="PreATP-grasp_dom_sf"/>
</dbReference>
<evidence type="ECO:0000313" key="23">
    <source>
        <dbReference type="Proteomes" id="UP000244898"/>
    </source>
</evidence>
<dbReference type="InterPro" id="IPR011761">
    <property type="entry name" value="ATP-grasp"/>
</dbReference>
<evidence type="ECO:0000256" key="18">
    <source>
        <dbReference type="PROSITE-ProRule" id="PRU00409"/>
    </source>
</evidence>
<evidence type="ECO:0000259" key="20">
    <source>
        <dbReference type="PROSITE" id="PS50975"/>
    </source>
</evidence>
<dbReference type="GO" id="GO:2001295">
    <property type="term" value="P:malonyl-CoA biosynthetic process"/>
    <property type="evidence" value="ECO:0007669"/>
    <property type="project" value="UniProtKB-UniPathway"/>
</dbReference>
<dbReference type="Pfam" id="PF00289">
    <property type="entry name" value="Biotin_carb_N"/>
    <property type="match status" value="1"/>
</dbReference>
<evidence type="ECO:0000256" key="15">
    <source>
        <dbReference type="ARBA" id="ARBA00023267"/>
    </source>
</evidence>
<evidence type="ECO:0000256" key="7">
    <source>
        <dbReference type="ARBA" id="ARBA00022598"/>
    </source>
</evidence>
<dbReference type="GO" id="GO:0006633">
    <property type="term" value="P:fatty acid biosynthetic process"/>
    <property type="evidence" value="ECO:0007669"/>
    <property type="project" value="UniProtKB-KW"/>
</dbReference>
<evidence type="ECO:0000256" key="1">
    <source>
        <dbReference type="ARBA" id="ARBA00003761"/>
    </source>
</evidence>
<dbReference type="PROSITE" id="PS00866">
    <property type="entry name" value="CPSASE_1"/>
    <property type="match status" value="1"/>
</dbReference>
<keyword evidence="8" id="KW-0479">Metal-binding</keyword>
<dbReference type="GO" id="GO:0004075">
    <property type="term" value="F:biotin carboxylase activity"/>
    <property type="evidence" value="ECO:0007669"/>
    <property type="project" value="UniProtKB-EC"/>
</dbReference>
<dbReference type="SUPFAM" id="SSF56059">
    <property type="entry name" value="Glutathione synthetase ATP-binding domain-like"/>
    <property type="match status" value="1"/>
</dbReference>
<keyword evidence="11 18" id="KW-0067">ATP-binding</keyword>
<comment type="function">
    <text evidence="1 19">This protein is a component of the acetyl coenzyme A carboxylase complex; first, biotin carboxylase catalyzes the carboxylation of the carrier protein and then the transcarboxylase transfers the carboxyl group to form malonyl-CoA.</text>
</comment>
<dbReference type="Proteomes" id="UP000244898">
    <property type="component" value="Unassembled WGS sequence"/>
</dbReference>
<comment type="catalytic activity">
    <reaction evidence="17 19">
        <text>N(6)-biotinyl-L-lysyl-[protein] + hydrogencarbonate + ATP = N(6)-carboxybiotinyl-L-lysyl-[protein] + ADP + phosphate + H(+)</text>
        <dbReference type="Rhea" id="RHEA:13501"/>
        <dbReference type="Rhea" id="RHEA-COMP:10505"/>
        <dbReference type="Rhea" id="RHEA-COMP:10506"/>
        <dbReference type="ChEBI" id="CHEBI:15378"/>
        <dbReference type="ChEBI" id="CHEBI:17544"/>
        <dbReference type="ChEBI" id="CHEBI:30616"/>
        <dbReference type="ChEBI" id="CHEBI:43474"/>
        <dbReference type="ChEBI" id="CHEBI:83144"/>
        <dbReference type="ChEBI" id="CHEBI:83145"/>
        <dbReference type="ChEBI" id="CHEBI:456216"/>
        <dbReference type="EC" id="6.3.4.14"/>
    </reaction>
</comment>
<dbReference type="InterPro" id="IPR011054">
    <property type="entry name" value="Rudment_hybrid_motif"/>
</dbReference>
<evidence type="ECO:0000256" key="2">
    <source>
        <dbReference type="ARBA" id="ARBA00004956"/>
    </source>
</evidence>
<evidence type="ECO:0000256" key="6">
    <source>
        <dbReference type="ARBA" id="ARBA00022516"/>
    </source>
</evidence>
<feature type="domain" description="ATP-grasp" evidence="20">
    <location>
        <begin position="120"/>
        <end position="316"/>
    </location>
</feature>
<dbReference type="EC" id="6.3.4.14" evidence="4 19"/>
<dbReference type="InterPro" id="IPR011764">
    <property type="entry name" value="Biotin_carboxylation_dom"/>
</dbReference>
<reference evidence="23" key="1">
    <citation type="submission" date="2018-03" db="EMBL/GenBank/DDBJ databases">
        <authorList>
            <person name="Rodrigo-Torres L."/>
            <person name="Arahal R. D."/>
            <person name="Lucena T."/>
        </authorList>
    </citation>
    <scope>NUCLEOTIDE SEQUENCE [LARGE SCALE GENOMIC DNA]</scope>
    <source>
        <strain evidence="23">CECT 7615</strain>
    </source>
</reference>
<proteinExistence type="predicted"/>
<dbReference type="AlphaFoldDB" id="A0A2R8C7T7"/>
<evidence type="ECO:0000256" key="11">
    <source>
        <dbReference type="ARBA" id="ARBA00022840"/>
    </source>
</evidence>
<dbReference type="InterPro" id="IPR005482">
    <property type="entry name" value="Biotin_COase_C"/>
</dbReference>
<feature type="domain" description="Biotin carboxylation" evidence="21">
    <location>
        <begin position="1"/>
        <end position="444"/>
    </location>
</feature>
<protein>
    <recommendedName>
        <fullName evidence="5 19">Biotin carboxylase</fullName>
        <ecNumber evidence="4 19">6.3.4.14</ecNumber>
    </recommendedName>
    <alternativeName>
        <fullName evidence="16 19">Acetyl-coenzyme A carboxylase biotin carboxylase subunit A</fullName>
    </alternativeName>
</protein>
<evidence type="ECO:0000256" key="16">
    <source>
        <dbReference type="ARBA" id="ARBA00033786"/>
    </source>
</evidence>
<keyword evidence="23" id="KW-1185">Reference proteome</keyword>
<evidence type="ECO:0000313" key="22">
    <source>
        <dbReference type="EMBL" id="SPJ28458.1"/>
    </source>
</evidence>
<comment type="pathway">
    <text evidence="2 19">Lipid metabolism; malonyl-CoA biosynthesis; malonyl-CoA from acetyl-CoA: step 1/1.</text>
</comment>
<comment type="subunit">
    <text evidence="3 19">Acetyl-CoA carboxylase is a heterohexamer of biotin carboxyl carrier protein, biotin carboxylase and the two subunits of carboxyl transferase in a 2:2 complex.</text>
</comment>
<evidence type="ECO:0000256" key="5">
    <source>
        <dbReference type="ARBA" id="ARBA00017242"/>
    </source>
</evidence>
<dbReference type="GO" id="GO:0005524">
    <property type="term" value="F:ATP binding"/>
    <property type="evidence" value="ECO:0007669"/>
    <property type="project" value="UniProtKB-UniRule"/>
</dbReference>
<sequence length="449" mass="48863">MFDKILIANRGEIALRVIRAAREMGIATVAVHSTADSDAMHVRMADESVCIGPPPSPQSYLSIPAIISACEITGAQAIHPGYGFLSENAGFVQIVEDHGLSFIGPTAEHIRVMGDKITAKDTMKELGVPCVPGSDGGVPTLEDAKRIGEEFGYPVIIKATAGGGGRGMKVAHSADEMESAFMTARAEGKAAFGNDEVYIEKYLTTPRHIEIQVFGDGKGNAVHLGERDCSLQRRHQKVFEEAPGPCITPEERAKIGKICADAVARINYIGAGTIEFLYENGEFYFIEMNTRLQVEHPVTEGIFDVDLVREQIRVAAGLPMSFGQDDLEINGHAIEVRINAERLPNFAPCPGKISAYHAPGGLGVRMDSALYNGYSIPPYYDSLIGKLIVHGRDRDEALARLDRALGELIVDGIDTTVPLFHALLQEPDIHSGDYNIHWLERWLEANMGE</sequence>
<dbReference type="InterPro" id="IPR005479">
    <property type="entry name" value="CPAse_ATP-bd"/>
</dbReference>
<evidence type="ECO:0000256" key="19">
    <source>
        <dbReference type="RuleBase" id="RU365063"/>
    </source>
</evidence>